<sequence length="157" mass="18100">MNIKFNIKNSYQFLKFGLVGFSNTVISTLVTYLVIFLCNLYLTPHLSNITNEFSKLLVSQIANLIGFIVGVLNSYYWNNKYVFTLEKDENRNTLKTFIKTFIAYASTGILLNGALLILWVNVLHISQYIGPIINLIITIPLNYVINKYWAYKKTHSM</sequence>
<evidence type="ECO:0000256" key="1">
    <source>
        <dbReference type="ARBA" id="ARBA00004141"/>
    </source>
</evidence>
<dbReference type="Proteomes" id="UP000190951">
    <property type="component" value="Plasmid p330"/>
</dbReference>
<gene>
    <name evidence="6" type="ORF">CROST_045130</name>
</gene>
<dbReference type="GO" id="GO:0005886">
    <property type="term" value="C:plasma membrane"/>
    <property type="evidence" value="ECO:0007669"/>
    <property type="project" value="TreeGrafter"/>
</dbReference>
<organism evidence="6 7">
    <name type="scientific">Clostridium felsineum</name>
    <dbReference type="NCBI Taxonomy" id="36839"/>
    <lineage>
        <taxon>Bacteria</taxon>
        <taxon>Bacillati</taxon>
        <taxon>Bacillota</taxon>
        <taxon>Clostridia</taxon>
        <taxon>Eubacteriales</taxon>
        <taxon>Clostridiaceae</taxon>
        <taxon>Clostridium</taxon>
    </lineage>
</organism>
<reference evidence="6 7" key="1">
    <citation type="submission" date="2022-04" db="EMBL/GenBank/DDBJ databases">
        <title>Genome sequence of C. roseum typestrain.</title>
        <authorList>
            <person name="Poehlein A."/>
            <person name="Schoch T."/>
            <person name="Duerre P."/>
            <person name="Daniel R."/>
        </authorList>
    </citation>
    <scope>NUCLEOTIDE SEQUENCE [LARGE SCALE GENOMIC DNA]</scope>
    <source>
        <strain evidence="6 7">DSM 7320</strain>
        <plasmid evidence="6 7">p330</plasmid>
    </source>
</reference>
<dbReference type="PANTHER" id="PTHR38459">
    <property type="entry name" value="PROPHAGE BACTOPRENOL-LINKED GLUCOSE TRANSLOCASE HOMOLOG"/>
    <property type="match status" value="1"/>
</dbReference>
<dbReference type="InterPro" id="IPR051401">
    <property type="entry name" value="GtrA_CellWall_Glycosyl"/>
</dbReference>
<dbReference type="AlphaFoldDB" id="A0A1S8LYT2"/>
<evidence type="ECO:0000256" key="3">
    <source>
        <dbReference type="ARBA" id="ARBA00022692"/>
    </source>
</evidence>
<keyword evidence="7" id="KW-1185">Reference proteome</keyword>
<evidence type="ECO:0000256" key="5">
    <source>
        <dbReference type="ARBA" id="ARBA00023136"/>
    </source>
</evidence>
<dbReference type="EMBL" id="CP096984">
    <property type="protein sequence ID" value="URZ13735.1"/>
    <property type="molecule type" value="Genomic_DNA"/>
</dbReference>
<dbReference type="STRING" id="84029.CROST_13980"/>
<dbReference type="PANTHER" id="PTHR38459:SF1">
    <property type="entry name" value="PROPHAGE BACTOPRENOL-LINKED GLUCOSE TRANSLOCASE HOMOLOG"/>
    <property type="match status" value="1"/>
</dbReference>
<comment type="subcellular location">
    <subcellularLocation>
        <location evidence="1">Membrane</location>
        <topology evidence="1">Multi-pass membrane protein</topology>
    </subcellularLocation>
</comment>
<evidence type="ECO:0000313" key="7">
    <source>
        <dbReference type="Proteomes" id="UP000190951"/>
    </source>
</evidence>
<keyword evidence="6" id="KW-0614">Plasmid</keyword>
<geneLocation type="plasmid" evidence="6 7">
    <name>p330</name>
</geneLocation>
<dbReference type="RefSeq" id="WP_077834805.1">
    <property type="nucleotide sequence ID" value="NZ_CP096984.1"/>
</dbReference>
<accession>A0A1S8LYT2</accession>
<comment type="similarity">
    <text evidence="2">Belongs to the GtrA family.</text>
</comment>
<protein>
    <submittedName>
        <fullName evidence="6">Uncharacterized protein</fullName>
    </submittedName>
</protein>
<evidence type="ECO:0000256" key="4">
    <source>
        <dbReference type="ARBA" id="ARBA00022989"/>
    </source>
</evidence>
<keyword evidence="5" id="KW-0472">Membrane</keyword>
<dbReference type="Pfam" id="PF04138">
    <property type="entry name" value="GtrA_DPMS_TM"/>
    <property type="match status" value="1"/>
</dbReference>
<proteinExistence type="inferred from homology"/>
<dbReference type="InterPro" id="IPR007267">
    <property type="entry name" value="GtrA_DPMS_TM"/>
</dbReference>
<dbReference type="KEGG" id="crw:CROST_045130"/>
<evidence type="ECO:0000256" key="2">
    <source>
        <dbReference type="ARBA" id="ARBA00009399"/>
    </source>
</evidence>
<evidence type="ECO:0000313" key="6">
    <source>
        <dbReference type="EMBL" id="URZ13735.1"/>
    </source>
</evidence>
<dbReference type="GO" id="GO:0000271">
    <property type="term" value="P:polysaccharide biosynthetic process"/>
    <property type="evidence" value="ECO:0007669"/>
    <property type="project" value="InterPro"/>
</dbReference>
<keyword evidence="4" id="KW-1133">Transmembrane helix</keyword>
<keyword evidence="3" id="KW-0812">Transmembrane</keyword>
<name>A0A1S8LYT2_9CLOT</name>